<feature type="transmembrane region" description="Helical" evidence="8">
    <location>
        <begin position="58"/>
        <end position="78"/>
    </location>
</feature>
<feature type="transmembrane region" description="Helical" evidence="8">
    <location>
        <begin position="187"/>
        <end position="212"/>
    </location>
</feature>
<feature type="transmembrane region" description="Helical" evidence="8">
    <location>
        <begin position="85"/>
        <end position="102"/>
    </location>
</feature>
<reference evidence="10 11" key="1">
    <citation type="submission" date="2021-12" db="EMBL/GenBank/DDBJ databases">
        <title>Sinirhodobacter sp. WL0062 is a bacterium isolated from seawater.</title>
        <authorList>
            <person name="Wang L."/>
            <person name="He W."/>
            <person name="Zhang D.-F."/>
        </authorList>
    </citation>
    <scope>NUCLEOTIDE SEQUENCE [LARGE SCALE GENOMIC DNA]</scope>
    <source>
        <strain evidence="10 11">WL0062</strain>
    </source>
</reference>
<evidence type="ECO:0000256" key="8">
    <source>
        <dbReference type="SAM" id="Phobius"/>
    </source>
</evidence>
<keyword evidence="3 10" id="KW-0328">Glycosyltransferase</keyword>
<evidence type="ECO:0000256" key="6">
    <source>
        <dbReference type="ARBA" id="ARBA00022989"/>
    </source>
</evidence>
<dbReference type="RefSeq" id="WP_233677891.1">
    <property type="nucleotide sequence ID" value="NZ_JAJUOS010000015.1"/>
</dbReference>
<keyword evidence="7 8" id="KW-0472">Membrane</keyword>
<sequence length="498" mass="54982">MGSYTLLEPFGRDQGIHATIAYALDEGLITYRDVYNIKPPLTTAMHWISQELFGHSMMAIRALDLLVTALTACALVEVGRTLKKGAAFAFLAPVTFTTIYYSYNFWSHAQTDGWAGFLVVFAFWSMLAAWRRGAGVPRFTLMLLSGALLGLAFGLKYTIGATGGLVFAPLLARLLGATNVRFHFSDLFANVLGGIAVLTAVSGTMALAGALAPFLEIQSFIRGYVGYVAQTPPAFLDEIFLPGQHSQHLEVLIGVMALVALLDASRAHSPLGVVAGLIWYAAAWLSGSIQGKGFAYHYLPLVPAHAFMIGLGAEALLARIPAGSIRRMTILISAAAVYLPSIAAQNAVLVASLSQMPDPKASYYSTFRASSDFDINGTLAFAETLRARRNPEDKLFVWGYETMLYFLVESPPHYRYVYNWPFMVSYYDGRYTEDLLTRLRADPPAQFVVQKEDATPWVTYREESSDQMLHEYPALEAFLRDNYHLVSSEPKYDLYEIN</sequence>
<dbReference type="EMBL" id="JAJUOS010000015">
    <property type="protein sequence ID" value="MCE5974956.1"/>
    <property type="molecule type" value="Genomic_DNA"/>
</dbReference>
<evidence type="ECO:0000256" key="5">
    <source>
        <dbReference type="ARBA" id="ARBA00022692"/>
    </source>
</evidence>
<evidence type="ECO:0000313" key="10">
    <source>
        <dbReference type="EMBL" id="MCE5974956.1"/>
    </source>
</evidence>
<comment type="subcellular location">
    <subcellularLocation>
        <location evidence="1">Cell membrane</location>
        <topology evidence="1">Multi-pass membrane protein</topology>
    </subcellularLocation>
</comment>
<dbReference type="PANTHER" id="PTHR33908">
    <property type="entry name" value="MANNOSYLTRANSFERASE YKCB-RELATED"/>
    <property type="match status" value="1"/>
</dbReference>
<evidence type="ECO:0000313" key="11">
    <source>
        <dbReference type="Proteomes" id="UP001521181"/>
    </source>
</evidence>
<accession>A0ABS8YYT9</accession>
<comment type="caution">
    <text evidence="10">The sequence shown here is derived from an EMBL/GenBank/DDBJ whole genome shotgun (WGS) entry which is preliminary data.</text>
</comment>
<evidence type="ECO:0000256" key="4">
    <source>
        <dbReference type="ARBA" id="ARBA00022679"/>
    </source>
</evidence>
<feature type="transmembrane region" description="Helical" evidence="8">
    <location>
        <begin position="295"/>
        <end position="318"/>
    </location>
</feature>
<evidence type="ECO:0000256" key="1">
    <source>
        <dbReference type="ARBA" id="ARBA00004651"/>
    </source>
</evidence>
<evidence type="ECO:0000256" key="2">
    <source>
        <dbReference type="ARBA" id="ARBA00022475"/>
    </source>
</evidence>
<dbReference type="Proteomes" id="UP001521181">
    <property type="component" value="Unassembled WGS sequence"/>
</dbReference>
<proteinExistence type="predicted"/>
<evidence type="ECO:0000256" key="7">
    <source>
        <dbReference type="ARBA" id="ARBA00023136"/>
    </source>
</evidence>
<evidence type="ECO:0000259" key="9">
    <source>
        <dbReference type="Pfam" id="PF13231"/>
    </source>
</evidence>
<evidence type="ECO:0000256" key="3">
    <source>
        <dbReference type="ARBA" id="ARBA00022676"/>
    </source>
</evidence>
<dbReference type="Pfam" id="PF13231">
    <property type="entry name" value="PMT_2"/>
    <property type="match status" value="1"/>
</dbReference>
<gene>
    <name evidence="10" type="ORF">LZA78_15850</name>
</gene>
<keyword evidence="5 8" id="KW-0812">Transmembrane</keyword>
<dbReference type="InterPro" id="IPR050297">
    <property type="entry name" value="LipidA_mod_glycosyltrf_83"/>
</dbReference>
<dbReference type="EC" id="2.4.-.-" evidence="10"/>
<feature type="transmembrane region" description="Helical" evidence="8">
    <location>
        <begin position="271"/>
        <end position="289"/>
    </location>
</feature>
<feature type="transmembrane region" description="Helical" evidence="8">
    <location>
        <begin position="114"/>
        <end position="130"/>
    </location>
</feature>
<keyword evidence="4 10" id="KW-0808">Transferase</keyword>
<dbReference type="GO" id="GO:0016757">
    <property type="term" value="F:glycosyltransferase activity"/>
    <property type="evidence" value="ECO:0007669"/>
    <property type="project" value="UniProtKB-KW"/>
</dbReference>
<name>A0ABS8YYT9_9RHOB</name>
<dbReference type="InterPro" id="IPR038731">
    <property type="entry name" value="RgtA/B/C-like"/>
</dbReference>
<keyword evidence="2" id="KW-1003">Cell membrane</keyword>
<protein>
    <submittedName>
        <fullName evidence="10">Glycosyltransferase family 39 protein</fullName>
        <ecNumber evidence="10">2.4.-.-</ecNumber>
    </submittedName>
</protein>
<feature type="transmembrane region" description="Helical" evidence="8">
    <location>
        <begin position="142"/>
        <end position="167"/>
    </location>
</feature>
<feature type="transmembrane region" description="Helical" evidence="8">
    <location>
        <begin position="330"/>
        <end position="353"/>
    </location>
</feature>
<feature type="domain" description="Glycosyltransferase RgtA/B/C/D-like" evidence="9">
    <location>
        <begin position="38"/>
        <end position="202"/>
    </location>
</feature>
<dbReference type="PANTHER" id="PTHR33908:SF11">
    <property type="entry name" value="MEMBRANE PROTEIN"/>
    <property type="match status" value="1"/>
</dbReference>
<organism evidence="10 11">
    <name type="scientific">Rhodobacter flavimaris</name>
    <dbReference type="NCBI Taxonomy" id="2907145"/>
    <lineage>
        <taxon>Bacteria</taxon>
        <taxon>Pseudomonadati</taxon>
        <taxon>Pseudomonadota</taxon>
        <taxon>Alphaproteobacteria</taxon>
        <taxon>Rhodobacterales</taxon>
        <taxon>Rhodobacter group</taxon>
        <taxon>Rhodobacter</taxon>
    </lineage>
</organism>
<keyword evidence="6 8" id="KW-1133">Transmembrane helix</keyword>
<keyword evidence="11" id="KW-1185">Reference proteome</keyword>